<dbReference type="RefSeq" id="XP_009545696.1">
    <property type="nucleotide sequence ID" value="XM_009547401.1"/>
</dbReference>
<keyword evidence="3" id="KW-1185">Reference proteome</keyword>
<sequence length="195" mass="21076">MPMTTLRFLRNLICQGDIFDNDCDADSPLICHNGQNLPPSYDDVVDERQRFITPPPSAPIPIPISIVPSTQSVMDMLYPSSSSRSLTGRSSTSSLSSTASSDVDTPPYPSARAPVISEAPSGAAPLMLPNIPCGPCGAVDPDALPPYSRYDMNPRVIAVNMMLVHNVEDLDSALNPHFEHAPYVRHPVVPTYTCI</sequence>
<dbReference type="KEGG" id="hir:HETIRDRAFT_426698"/>
<feature type="compositionally biased region" description="Low complexity" evidence="1">
    <location>
        <begin position="80"/>
        <end position="101"/>
    </location>
</feature>
<evidence type="ECO:0000256" key="1">
    <source>
        <dbReference type="SAM" id="MobiDB-lite"/>
    </source>
</evidence>
<name>W4KCF2_HETIT</name>
<reference evidence="2 3" key="1">
    <citation type="journal article" date="2012" name="New Phytol.">
        <title>Insight into trade-off between wood decay and parasitism from the genome of a fungal forest pathogen.</title>
        <authorList>
            <person name="Olson A."/>
            <person name="Aerts A."/>
            <person name="Asiegbu F."/>
            <person name="Belbahri L."/>
            <person name="Bouzid O."/>
            <person name="Broberg A."/>
            <person name="Canback B."/>
            <person name="Coutinho P.M."/>
            <person name="Cullen D."/>
            <person name="Dalman K."/>
            <person name="Deflorio G."/>
            <person name="van Diepen L.T."/>
            <person name="Dunand C."/>
            <person name="Duplessis S."/>
            <person name="Durling M."/>
            <person name="Gonthier P."/>
            <person name="Grimwood J."/>
            <person name="Fossdal C.G."/>
            <person name="Hansson D."/>
            <person name="Henrissat B."/>
            <person name="Hietala A."/>
            <person name="Himmelstrand K."/>
            <person name="Hoffmeister D."/>
            <person name="Hogberg N."/>
            <person name="James T.Y."/>
            <person name="Karlsson M."/>
            <person name="Kohler A."/>
            <person name="Kues U."/>
            <person name="Lee Y.H."/>
            <person name="Lin Y.C."/>
            <person name="Lind M."/>
            <person name="Lindquist E."/>
            <person name="Lombard V."/>
            <person name="Lucas S."/>
            <person name="Lunden K."/>
            <person name="Morin E."/>
            <person name="Murat C."/>
            <person name="Park J."/>
            <person name="Raffaello T."/>
            <person name="Rouze P."/>
            <person name="Salamov A."/>
            <person name="Schmutz J."/>
            <person name="Solheim H."/>
            <person name="Stahlberg J."/>
            <person name="Velez H."/>
            <person name="de Vries R.P."/>
            <person name="Wiebenga A."/>
            <person name="Woodward S."/>
            <person name="Yakovlev I."/>
            <person name="Garbelotto M."/>
            <person name="Martin F."/>
            <person name="Grigoriev I.V."/>
            <person name="Stenlid J."/>
        </authorList>
    </citation>
    <scope>NUCLEOTIDE SEQUENCE [LARGE SCALE GENOMIC DNA]</scope>
    <source>
        <strain evidence="2 3">TC 32-1</strain>
    </source>
</reference>
<dbReference type="Proteomes" id="UP000030671">
    <property type="component" value="Unassembled WGS sequence"/>
</dbReference>
<organism evidence="2 3">
    <name type="scientific">Heterobasidion irregulare (strain TC 32-1)</name>
    <dbReference type="NCBI Taxonomy" id="747525"/>
    <lineage>
        <taxon>Eukaryota</taxon>
        <taxon>Fungi</taxon>
        <taxon>Dikarya</taxon>
        <taxon>Basidiomycota</taxon>
        <taxon>Agaricomycotina</taxon>
        <taxon>Agaricomycetes</taxon>
        <taxon>Russulales</taxon>
        <taxon>Bondarzewiaceae</taxon>
        <taxon>Heterobasidion</taxon>
        <taxon>Heterobasidion annosum species complex</taxon>
    </lineage>
</organism>
<dbReference type="EMBL" id="KI925457">
    <property type="protein sequence ID" value="ETW83448.1"/>
    <property type="molecule type" value="Genomic_DNA"/>
</dbReference>
<gene>
    <name evidence="2" type="ORF">HETIRDRAFT_426698</name>
</gene>
<dbReference type="AlphaFoldDB" id="W4KCF2"/>
<evidence type="ECO:0000313" key="2">
    <source>
        <dbReference type="EMBL" id="ETW83448.1"/>
    </source>
</evidence>
<dbReference type="InParanoid" id="W4KCF2"/>
<dbReference type="HOGENOM" id="CLU_1396490_0_0_1"/>
<dbReference type="GeneID" id="20674138"/>
<proteinExistence type="predicted"/>
<evidence type="ECO:0000313" key="3">
    <source>
        <dbReference type="Proteomes" id="UP000030671"/>
    </source>
</evidence>
<accession>W4KCF2</accession>
<feature type="region of interest" description="Disordered" evidence="1">
    <location>
        <begin position="79"/>
        <end position="110"/>
    </location>
</feature>
<protein>
    <submittedName>
        <fullName evidence="2">Uncharacterized protein</fullName>
    </submittedName>
</protein>